<proteinExistence type="predicted"/>
<evidence type="ECO:0000313" key="2">
    <source>
        <dbReference type="Proteomes" id="UP000789920"/>
    </source>
</evidence>
<organism evidence="1 2">
    <name type="scientific">Racocetra persica</name>
    <dbReference type="NCBI Taxonomy" id="160502"/>
    <lineage>
        <taxon>Eukaryota</taxon>
        <taxon>Fungi</taxon>
        <taxon>Fungi incertae sedis</taxon>
        <taxon>Mucoromycota</taxon>
        <taxon>Glomeromycotina</taxon>
        <taxon>Glomeromycetes</taxon>
        <taxon>Diversisporales</taxon>
        <taxon>Gigasporaceae</taxon>
        <taxon>Racocetra</taxon>
    </lineage>
</organism>
<dbReference type="Proteomes" id="UP000789920">
    <property type="component" value="Unassembled WGS sequence"/>
</dbReference>
<evidence type="ECO:0000313" key="1">
    <source>
        <dbReference type="EMBL" id="CAG8783093.1"/>
    </source>
</evidence>
<dbReference type="EMBL" id="CAJVQC010046483">
    <property type="protein sequence ID" value="CAG8783093.1"/>
    <property type="molecule type" value="Genomic_DNA"/>
</dbReference>
<accession>A0ACA9R9E2</accession>
<feature type="non-terminal residue" evidence="1">
    <location>
        <position position="1"/>
    </location>
</feature>
<sequence>SKNKRKLTPTIENDKNKETIKKTPGELLKNSKKVTKELQESRQKTPRKSPKNF</sequence>
<keyword evidence="2" id="KW-1185">Reference proteome</keyword>
<gene>
    <name evidence="1" type="ORF">RPERSI_LOCUS17896</name>
</gene>
<name>A0ACA9R9E2_9GLOM</name>
<protein>
    <submittedName>
        <fullName evidence="1">33477_t:CDS:1</fullName>
    </submittedName>
</protein>
<comment type="caution">
    <text evidence="1">The sequence shown here is derived from an EMBL/GenBank/DDBJ whole genome shotgun (WGS) entry which is preliminary data.</text>
</comment>
<reference evidence="1" key="1">
    <citation type="submission" date="2021-06" db="EMBL/GenBank/DDBJ databases">
        <authorList>
            <person name="Kallberg Y."/>
            <person name="Tangrot J."/>
            <person name="Rosling A."/>
        </authorList>
    </citation>
    <scope>NUCLEOTIDE SEQUENCE</scope>
    <source>
        <strain evidence="1">MA461A</strain>
    </source>
</reference>